<evidence type="ECO:0000256" key="3">
    <source>
        <dbReference type="ARBA" id="ARBA00022989"/>
    </source>
</evidence>
<keyword evidence="9" id="KW-1185">Reference proteome</keyword>
<proteinExistence type="inferred from homology"/>
<dbReference type="PANTHER" id="PTHR33048:SF47">
    <property type="entry name" value="INTEGRAL MEMBRANE PROTEIN-RELATED"/>
    <property type="match status" value="1"/>
</dbReference>
<dbReference type="Proteomes" id="UP001270362">
    <property type="component" value="Unassembled WGS sequence"/>
</dbReference>
<evidence type="ECO:0000313" key="9">
    <source>
        <dbReference type="Proteomes" id="UP001270362"/>
    </source>
</evidence>
<feature type="transmembrane region" description="Helical" evidence="6">
    <location>
        <begin position="181"/>
        <end position="205"/>
    </location>
</feature>
<keyword evidence="3 6" id="KW-1133">Transmembrane helix</keyword>
<feature type="transmembrane region" description="Helical" evidence="6">
    <location>
        <begin position="217"/>
        <end position="241"/>
    </location>
</feature>
<sequence length="277" mass="30133">MQSAPVPDSGGDRTTTTAITGLVIVLAVASVALRFYTRISMHQSIKADDWMILAAVITALLTVSILLWGNIINPRSVWISENTDPNYTYQPQDRAYLQISFAASALYFTVAGTSKLGILVTYSRLFASSRAFRHQLWAAGALVAIFWAGCTEAALLACVPLEWAWANSLADPRYCFNYNVFWAAAGACEVFLDVVIVAMPVEVVFGLPLSRRQRCTVAGVFLLGGLAIIVTGLVRCITGYAPGKRVPSYSNTKVWTLVHSGVSIPRDISDEKRAFGE</sequence>
<dbReference type="EMBL" id="JAULSO010000001">
    <property type="protein sequence ID" value="KAK3693071.1"/>
    <property type="molecule type" value="Genomic_DNA"/>
</dbReference>
<feature type="transmembrane region" description="Helical" evidence="6">
    <location>
        <begin position="136"/>
        <end position="161"/>
    </location>
</feature>
<evidence type="ECO:0000256" key="2">
    <source>
        <dbReference type="ARBA" id="ARBA00022692"/>
    </source>
</evidence>
<evidence type="ECO:0000313" key="8">
    <source>
        <dbReference type="EMBL" id="KAK3693071.1"/>
    </source>
</evidence>
<accession>A0AAE1CFW2</accession>
<evidence type="ECO:0000256" key="6">
    <source>
        <dbReference type="SAM" id="Phobius"/>
    </source>
</evidence>
<organism evidence="8 9">
    <name type="scientific">Podospora appendiculata</name>
    <dbReference type="NCBI Taxonomy" id="314037"/>
    <lineage>
        <taxon>Eukaryota</taxon>
        <taxon>Fungi</taxon>
        <taxon>Dikarya</taxon>
        <taxon>Ascomycota</taxon>
        <taxon>Pezizomycotina</taxon>
        <taxon>Sordariomycetes</taxon>
        <taxon>Sordariomycetidae</taxon>
        <taxon>Sordariales</taxon>
        <taxon>Podosporaceae</taxon>
        <taxon>Podospora</taxon>
    </lineage>
</organism>
<dbReference type="PANTHER" id="PTHR33048">
    <property type="entry name" value="PTH11-LIKE INTEGRAL MEMBRANE PROTEIN (AFU_ORTHOLOGUE AFUA_5G11245)"/>
    <property type="match status" value="1"/>
</dbReference>
<name>A0AAE1CFW2_9PEZI</name>
<feature type="transmembrane region" description="Helical" evidence="6">
    <location>
        <begin position="18"/>
        <end position="37"/>
    </location>
</feature>
<protein>
    <recommendedName>
        <fullName evidence="7">Rhodopsin domain-containing protein</fullName>
    </recommendedName>
</protein>
<feature type="domain" description="Rhodopsin" evidence="7">
    <location>
        <begin position="33"/>
        <end position="264"/>
    </location>
</feature>
<keyword evidence="2 6" id="KW-0812">Transmembrane</keyword>
<dbReference type="Pfam" id="PF20684">
    <property type="entry name" value="Fung_rhodopsin"/>
    <property type="match status" value="1"/>
</dbReference>
<comment type="caution">
    <text evidence="8">The sequence shown here is derived from an EMBL/GenBank/DDBJ whole genome shotgun (WGS) entry which is preliminary data.</text>
</comment>
<evidence type="ECO:0000259" key="7">
    <source>
        <dbReference type="Pfam" id="PF20684"/>
    </source>
</evidence>
<dbReference type="AlphaFoldDB" id="A0AAE1CFW2"/>
<evidence type="ECO:0000256" key="5">
    <source>
        <dbReference type="ARBA" id="ARBA00038359"/>
    </source>
</evidence>
<reference evidence="8" key="2">
    <citation type="submission" date="2023-06" db="EMBL/GenBank/DDBJ databases">
        <authorList>
            <consortium name="Lawrence Berkeley National Laboratory"/>
            <person name="Haridas S."/>
            <person name="Hensen N."/>
            <person name="Bonometti L."/>
            <person name="Westerberg I."/>
            <person name="Brannstrom I.O."/>
            <person name="Guillou S."/>
            <person name="Cros-Aarteil S."/>
            <person name="Calhoun S."/>
            <person name="Kuo A."/>
            <person name="Mondo S."/>
            <person name="Pangilinan J."/>
            <person name="Riley R."/>
            <person name="Labutti K."/>
            <person name="Andreopoulos B."/>
            <person name="Lipzen A."/>
            <person name="Chen C."/>
            <person name="Yanf M."/>
            <person name="Daum C."/>
            <person name="Ng V."/>
            <person name="Clum A."/>
            <person name="Steindorff A."/>
            <person name="Ohm R."/>
            <person name="Martin F."/>
            <person name="Silar P."/>
            <person name="Natvig D."/>
            <person name="Lalanne C."/>
            <person name="Gautier V."/>
            <person name="Ament-Velasquez S.L."/>
            <person name="Kruys A."/>
            <person name="Hutchinson M.I."/>
            <person name="Powell A.J."/>
            <person name="Barry K."/>
            <person name="Miller A.N."/>
            <person name="Grigoriev I.V."/>
            <person name="Debuchy R."/>
            <person name="Gladieux P."/>
            <person name="Thoren M.H."/>
            <person name="Johannesson H."/>
        </authorList>
    </citation>
    <scope>NUCLEOTIDE SEQUENCE</scope>
    <source>
        <strain evidence="8">CBS 314.62</strain>
    </source>
</reference>
<dbReference type="InterPro" id="IPR049326">
    <property type="entry name" value="Rhodopsin_dom_fungi"/>
</dbReference>
<dbReference type="InterPro" id="IPR052337">
    <property type="entry name" value="SAT4-like"/>
</dbReference>
<evidence type="ECO:0000256" key="1">
    <source>
        <dbReference type="ARBA" id="ARBA00004141"/>
    </source>
</evidence>
<comment type="subcellular location">
    <subcellularLocation>
        <location evidence="1">Membrane</location>
        <topology evidence="1">Multi-pass membrane protein</topology>
    </subcellularLocation>
</comment>
<evidence type="ECO:0000256" key="4">
    <source>
        <dbReference type="ARBA" id="ARBA00023136"/>
    </source>
</evidence>
<comment type="similarity">
    <text evidence="5">Belongs to the SAT4 family.</text>
</comment>
<feature type="transmembrane region" description="Helical" evidence="6">
    <location>
        <begin position="49"/>
        <end position="68"/>
    </location>
</feature>
<dbReference type="GO" id="GO:0016020">
    <property type="term" value="C:membrane"/>
    <property type="evidence" value="ECO:0007669"/>
    <property type="project" value="UniProtKB-SubCell"/>
</dbReference>
<reference evidence="8" key="1">
    <citation type="journal article" date="2023" name="Mol. Phylogenet. Evol.">
        <title>Genome-scale phylogeny and comparative genomics of the fungal order Sordariales.</title>
        <authorList>
            <person name="Hensen N."/>
            <person name="Bonometti L."/>
            <person name="Westerberg I."/>
            <person name="Brannstrom I.O."/>
            <person name="Guillou S."/>
            <person name="Cros-Aarteil S."/>
            <person name="Calhoun S."/>
            <person name="Haridas S."/>
            <person name="Kuo A."/>
            <person name="Mondo S."/>
            <person name="Pangilinan J."/>
            <person name="Riley R."/>
            <person name="LaButti K."/>
            <person name="Andreopoulos B."/>
            <person name="Lipzen A."/>
            <person name="Chen C."/>
            <person name="Yan M."/>
            <person name="Daum C."/>
            <person name="Ng V."/>
            <person name="Clum A."/>
            <person name="Steindorff A."/>
            <person name="Ohm R.A."/>
            <person name="Martin F."/>
            <person name="Silar P."/>
            <person name="Natvig D.O."/>
            <person name="Lalanne C."/>
            <person name="Gautier V."/>
            <person name="Ament-Velasquez S.L."/>
            <person name="Kruys A."/>
            <person name="Hutchinson M.I."/>
            <person name="Powell A.J."/>
            <person name="Barry K."/>
            <person name="Miller A.N."/>
            <person name="Grigoriev I.V."/>
            <person name="Debuchy R."/>
            <person name="Gladieux P."/>
            <person name="Hiltunen Thoren M."/>
            <person name="Johannesson H."/>
        </authorList>
    </citation>
    <scope>NUCLEOTIDE SEQUENCE</scope>
    <source>
        <strain evidence="8">CBS 314.62</strain>
    </source>
</reference>
<keyword evidence="4 6" id="KW-0472">Membrane</keyword>
<feature type="transmembrane region" description="Helical" evidence="6">
    <location>
        <begin position="95"/>
        <end position="116"/>
    </location>
</feature>
<gene>
    <name evidence="8" type="ORF">B0T22DRAFT_486858</name>
</gene>